<keyword evidence="3" id="KW-1185">Reference proteome</keyword>
<comment type="caution">
    <text evidence="2">The sequence shown here is derived from an EMBL/GenBank/DDBJ whole genome shotgun (WGS) entry which is preliminary data.</text>
</comment>
<feature type="transmembrane region" description="Helical" evidence="1">
    <location>
        <begin position="71"/>
        <end position="88"/>
    </location>
</feature>
<dbReference type="EMBL" id="JAKZFC010000001">
    <property type="protein sequence ID" value="MCH7321538.1"/>
    <property type="molecule type" value="Genomic_DNA"/>
</dbReference>
<organism evidence="2 3">
    <name type="scientific">Solibacillus palustris</name>
    <dbReference type="NCBI Taxonomy" id="2908203"/>
    <lineage>
        <taxon>Bacteria</taxon>
        <taxon>Bacillati</taxon>
        <taxon>Bacillota</taxon>
        <taxon>Bacilli</taxon>
        <taxon>Bacillales</taxon>
        <taxon>Caryophanaceae</taxon>
        <taxon>Solibacillus</taxon>
    </lineage>
</organism>
<evidence type="ECO:0000313" key="3">
    <source>
        <dbReference type="Proteomes" id="UP001316087"/>
    </source>
</evidence>
<evidence type="ECO:0000313" key="2">
    <source>
        <dbReference type="EMBL" id="MCH7321538.1"/>
    </source>
</evidence>
<evidence type="ECO:0000256" key="1">
    <source>
        <dbReference type="SAM" id="Phobius"/>
    </source>
</evidence>
<reference evidence="2 3" key="1">
    <citation type="submission" date="2022-03" db="EMBL/GenBank/DDBJ databases">
        <authorList>
            <person name="Jo J.-H."/>
            <person name="Im W.-T."/>
        </authorList>
    </citation>
    <scope>NUCLEOTIDE SEQUENCE [LARGE SCALE GENOMIC DNA]</scope>
    <source>
        <strain evidence="2 3">MA9</strain>
    </source>
</reference>
<name>A0ABS9UBE2_9BACL</name>
<accession>A0ABS9UBE2</accession>
<feature type="transmembrane region" description="Helical" evidence="1">
    <location>
        <begin position="6"/>
        <end position="21"/>
    </location>
</feature>
<dbReference type="Pfam" id="PF12650">
    <property type="entry name" value="DUF3784"/>
    <property type="match status" value="1"/>
</dbReference>
<feature type="transmembrane region" description="Helical" evidence="1">
    <location>
        <begin position="42"/>
        <end position="65"/>
    </location>
</feature>
<dbReference type="RefSeq" id="WP_241368563.1">
    <property type="nucleotide sequence ID" value="NZ_JAKZFC010000001.1"/>
</dbReference>
<keyword evidence="1" id="KW-1133">Transmembrane helix</keyword>
<protein>
    <submittedName>
        <fullName evidence="2">DUF3784 domain-containing protein</fullName>
    </submittedName>
</protein>
<proteinExistence type="predicted"/>
<dbReference type="InterPro" id="IPR017259">
    <property type="entry name" value="UCP037672"/>
</dbReference>
<keyword evidence="1" id="KW-0812">Transmembrane</keyword>
<gene>
    <name evidence="2" type="ORF">LZ480_06490</name>
</gene>
<keyword evidence="1" id="KW-0472">Membrane</keyword>
<dbReference type="Proteomes" id="UP001316087">
    <property type="component" value="Unassembled WGS sequence"/>
</dbReference>
<sequence>MTMDLIIMGALLLVMGFLVGVKKMTWLLAGYNQKRVKDQEKLARLVGGTFGFVGIALVICGVIGLTQVETLLPIALGILLLQVVYVNIKLVE</sequence>